<dbReference type="InterPro" id="IPR056884">
    <property type="entry name" value="NPHP3-like_N"/>
</dbReference>
<organism evidence="3 4">
    <name type="scientific">Gymnopilus junonius</name>
    <name type="common">Spectacular rustgill mushroom</name>
    <name type="synonym">Gymnopilus spectabilis subsp. junonius</name>
    <dbReference type="NCBI Taxonomy" id="109634"/>
    <lineage>
        <taxon>Eukaryota</taxon>
        <taxon>Fungi</taxon>
        <taxon>Dikarya</taxon>
        <taxon>Basidiomycota</taxon>
        <taxon>Agaricomycotina</taxon>
        <taxon>Agaricomycetes</taxon>
        <taxon>Agaricomycetidae</taxon>
        <taxon>Agaricales</taxon>
        <taxon>Agaricineae</taxon>
        <taxon>Hymenogastraceae</taxon>
        <taxon>Gymnopilus</taxon>
    </lineage>
</organism>
<evidence type="ECO:0000259" key="2">
    <source>
        <dbReference type="PROSITE" id="PS50837"/>
    </source>
</evidence>
<dbReference type="InterPro" id="IPR027417">
    <property type="entry name" value="P-loop_NTPase"/>
</dbReference>
<keyword evidence="1" id="KW-0677">Repeat</keyword>
<dbReference type="EMBL" id="JADNYJ010000001">
    <property type="protein sequence ID" value="KAF8914398.1"/>
    <property type="molecule type" value="Genomic_DNA"/>
</dbReference>
<dbReference type="Proteomes" id="UP000724874">
    <property type="component" value="Unassembled WGS sequence"/>
</dbReference>
<keyword evidence="4" id="KW-1185">Reference proteome</keyword>
<reference evidence="3" key="1">
    <citation type="submission" date="2020-11" db="EMBL/GenBank/DDBJ databases">
        <authorList>
            <consortium name="DOE Joint Genome Institute"/>
            <person name="Ahrendt S."/>
            <person name="Riley R."/>
            <person name="Andreopoulos W."/>
            <person name="LaButti K."/>
            <person name="Pangilinan J."/>
            <person name="Ruiz-duenas F.J."/>
            <person name="Barrasa J.M."/>
            <person name="Sanchez-Garcia M."/>
            <person name="Camarero S."/>
            <person name="Miyauchi S."/>
            <person name="Serrano A."/>
            <person name="Linde D."/>
            <person name="Babiker R."/>
            <person name="Drula E."/>
            <person name="Ayuso-Fernandez I."/>
            <person name="Pacheco R."/>
            <person name="Padilla G."/>
            <person name="Ferreira P."/>
            <person name="Barriuso J."/>
            <person name="Kellner H."/>
            <person name="Castanera R."/>
            <person name="Alfaro M."/>
            <person name="Ramirez L."/>
            <person name="Pisabarro A.G."/>
            <person name="Kuo A."/>
            <person name="Tritt A."/>
            <person name="Lipzen A."/>
            <person name="He G."/>
            <person name="Yan M."/>
            <person name="Ng V."/>
            <person name="Cullen D."/>
            <person name="Martin F."/>
            <person name="Rosso M.-N."/>
            <person name="Henrissat B."/>
            <person name="Hibbett D."/>
            <person name="Martinez A.T."/>
            <person name="Grigoriev I.V."/>
        </authorList>
    </citation>
    <scope>NUCLEOTIDE SEQUENCE</scope>
    <source>
        <strain evidence="3">AH 44721</strain>
    </source>
</reference>
<feature type="domain" description="NACHT" evidence="2">
    <location>
        <begin position="90"/>
        <end position="221"/>
    </location>
</feature>
<dbReference type="PANTHER" id="PTHR10039">
    <property type="entry name" value="AMELOGENIN"/>
    <property type="match status" value="1"/>
</dbReference>
<comment type="caution">
    <text evidence="3">The sequence shown here is derived from an EMBL/GenBank/DDBJ whole genome shotgun (WGS) entry which is preliminary data.</text>
</comment>
<proteinExistence type="predicted"/>
<name>A0A9P5NZI6_GYMJU</name>
<evidence type="ECO:0000313" key="3">
    <source>
        <dbReference type="EMBL" id="KAF8914398.1"/>
    </source>
</evidence>
<dbReference type="Pfam" id="PF24883">
    <property type="entry name" value="NPHP3_N"/>
    <property type="match status" value="1"/>
</dbReference>
<accession>A0A9P5NZI6</accession>
<dbReference type="Gene3D" id="3.40.50.300">
    <property type="entry name" value="P-loop containing nucleotide triphosphate hydrolases"/>
    <property type="match status" value="1"/>
</dbReference>
<dbReference type="InterPro" id="IPR007111">
    <property type="entry name" value="NACHT_NTPase"/>
</dbReference>
<dbReference type="PROSITE" id="PS50837">
    <property type="entry name" value="NACHT"/>
    <property type="match status" value="1"/>
</dbReference>
<dbReference type="AlphaFoldDB" id="A0A9P5NZI6"/>
<dbReference type="OrthoDB" id="163438at2759"/>
<evidence type="ECO:0000313" key="4">
    <source>
        <dbReference type="Proteomes" id="UP000724874"/>
    </source>
</evidence>
<protein>
    <recommendedName>
        <fullName evidence="2">NACHT domain-containing protein</fullName>
    </recommendedName>
</protein>
<evidence type="ECO:0000256" key="1">
    <source>
        <dbReference type="ARBA" id="ARBA00022737"/>
    </source>
</evidence>
<gene>
    <name evidence="3" type="ORF">CPB84DRAFT_1841106</name>
</gene>
<dbReference type="SUPFAM" id="SSF52540">
    <property type="entry name" value="P-loop containing nucleoside triphosphate hydrolases"/>
    <property type="match status" value="1"/>
</dbReference>
<sequence>MSIDMMPGVEQRDTFNGGFNYSIVGGQGNKNNFNIYNHELGAGLLCQHVAANAFFNSQEVSAQPKCHEGTRIAILEDLVSWAGTLPHEYRMKWLHGPAGSGKSTILRTIARMLFEQMLLMAGFFFFRSSAGRNSAEKFIPSIAYQLTLSIPATRPFIIKAIENDPLIFSASLEDQANPRIIIVDGLDECDDYIKQVEILQVLSRALQNPLIPFAILIASRPEPHIRSAFDLGQLNKISTRLSLDSDYQADDDIRKYLEGNFSAIRESYMSKSMSSLPPLWPSDDVINTLVANASGQFVYASTVIKFVSPPRYNPAMRLETLMKRSNMEETKPFEELDLLYAAIFKTVDPKNLHQTLLVLGALLLSPSHVFLRSPDGLEEILELRRGDVRTLFFDLESLLTIISDSEIIHFFHTSLSDYVLDSSRSGAFWIDAASVYTHLAKKCLPQDEQSWSSRTWLRKAWDEDIFFLFSHARPTSDLRETIEKCNFAHNHDTDFVALYRATLLLGIRKSGFPDAEQLYRLKLVQYAKHIEPGLQIYSKDAVARRFLIASMYMSPRSGSGAVRESQLHRTFGLSNSIISADKSSYGFNLTNGCPSSFQVVMKDLFDDPQGNFFIDENQYADTALHFMKAFTPGSQFYFPDHYVPAPMSYNVMAQSYIRQNFDTAFSAIILKSAIRQDLIEYIQEHSLASDTVKGYISRANDMEWSERVLFSLDKAIRNWVKVPADTRRAHGIWTEEDFVTRGANDVAEDDDLSTEEDE</sequence>
<dbReference type="PANTHER" id="PTHR10039:SF14">
    <property type="entry name" value="NACHT DOMAIN-CONTAINING PROTEIN"/>
    <property type="match status" value="1"/>
</dbReference>